<gene>
    <name evidence="1" type="ORF">M8C21_004177</name>
</gene>
<protein>
    <submittedName>
        <fullName evidence="1">Uncharacterized protein</fullName>
    </submittedName>
</protein>
<proteinExistence type="predicted"/>
<organism evidence="1 2">
    <name type="scientific">Ambrosia artemisiifolia</name>
    <name type="common">Common ragweed</name>
    <dbReference type="NCBI Taxonomy" id="4212"/>
    <lineage>
        <taxon>Eukaryota</taxon>
        <taxon>Viridiplantae</taxon>
        <taxon>Streptophyta</taxon>
        <taxon>Embryophyta</taxon>
        <taxon>Tracheophyta</taxon>
        <taxon>Spermatophyta</taxon>
        <taxon>Magnoliopsida</taxon>
        <taxon>eudicotyledons</taxon>
        <taxon>Gunneridae</taxon>
        <taxon>Pentapetalae</taxon>
        <taxon>asterids</taxon>
        <taxon>campanulids</taxon>
        <taxon>Asterales</taxon>
        <taxon>Asteraceae</taxon>
        <taxon>Asteroideae</taxon>
        <taxon>Heliantheae alliance</taxon>
        <taxon>Heliantheae</taxon>
        <taxon>Ambrosia</taxon>
    </lineage>
</organism>
<dbReference type="AlphaFoldDB" id="A0AAD5CEH0"/>
<dbReference type="EMBL" id="JAMZMK010008542">
    <property type="protein sequence ID" value="KAI7739964.1"/>
    <property type="molecule type" value="Genomic_DNA"/>
</dbReference>
<dbReference type="Proteomes" id="UP001206925">
    <property type="component" value="Unassembled WGS sequence"/>
</dbReference>
<evidence type="ECO:0000313" key="1">
    <source>
        <dbReference type="EMBL" id="KAI7739964.1"/>
    </source>
</evidence>
<accession>A0AAD5CEH0</accession>
<sequence>MSWLMSSVYKPQSLSSSTLPLLPVTTTVVTGLICETLGGGGDSTDNRKTERRGFVFRGFFSSETGLCWCWMSIMVAAICLGVDPCSPKVEVMQALQNQIDCVAVGNICCEAMMKSLAIDCHGVREIFRVLVGQPTDSYVNQTACLVCEGTDVVSIRVFVGISGCPFQPKPVSSGSCLAAYGCGLIFLCQEQEKRQKTLKDLFGVKPLV</sequence>
<comment type="caution">
    <text evidence="1">The sequence shown here is derived from an EMBL/GenBank/DDBJ whole genome shotgun (WGS) entry which is preliminary data.</text>
</comment>
<evidence type="ECO:0000313" key="2">
    <source>
        <dbReference type="Proteomes" id="UP001206925"/>
    </source>
</evidence>
<reference evidence="1" key="1">
    <citation type="submission" date="2022-06" db="EMBL/GenBank/DDBJ databases">
        <title>Uncovering the hologenomic basis of an extraordinary plant invasion.</title>
        <authorList>
            <person name="Bieker V.C."/>
            <person name="Martin M.D."/>
            <person name="Gilbert T."/>
            <person name="Hodgins K."/>
            <person name="Battlay P."/>
            <person name="Petersen B."/>
            <person name="Wilson J."/>
        </authorList>
    </citation>
    <scope>NUCLEOTIDE SEQUENCE</scope>
    <source>
        <strain evidence="1">AA19_3_7</strain>
        <tissue evidence="1">Leaf</tissue>
    </source>
</reference>
<name>A0AAD5CEH0_AMBAR</name>
<keyword evidence="2" id="KW-1185">Reference proteome</keyword>